<keyword evidence="3" id="KW-1185">Reference proteome</keyword>
<reference evidence="2" key="1">
    <citation type="journal article" date="2023" name="Science">
        <title>Genome structures resolve the early diversification of teleost fishes.</title>
        <authorList>
            <person name="Parey E."/>
            <person name="Louis A."/>
            <person name="Montfort J."/>
            <person name="Bouchez O."/>
            <person name="Roques C."/>
            <person name="Iampietro C."/>
            <person name="Lluch J."/>
            <person name="Castinel A."/>
            <person name="Donnadieu C."/>
            <person name="Desvignes T."/>
            <person name="Floi Bucao C."/>
            <person name="Jouanno E."/>
            <person name="Wen M."/>
            <person name="Mejri S."/>
            <person name="Dirks R."/>
            <person name="Jansen H."/>
            <person name="Henkel C."/>
            <person name="Chen W.J."/>
            <person name="Zahm M."/>
            <person name="Cabau C."/>
            <person name="Klopp C."/>
            <person name="Thompson A.W."/>
            <person name="Robinson-Rechavi M."/>
            <person name="Braasch I."/>
            <person name="Lecointre G."/>
            <person name="Bobe J."/>
            <person name="Postlethwait J.H."/>
            <person name="Berthelot C."/>
            <person name="Roest Crollius H."/>
            <person name="Guiguen Y."/>
        </authorList>
    </citation>
    <scope>NUCLEOTIDE SEQUENCE</scope>
    <source>
        <strain evidence="2">NC1722</strain>
    </source>
</reference>
<gene>
    <name evidence="2" type="ORF">AAFF_G00437030</name>
</gene>
<feature type="non-terminal residue" evidence="2">
    <location>
        <position position="120"/>
    </location>
</feature>
<evidence type="ECO:0000313" key="3">
    <source>
        <dbReference type="Proteomes" id="UP001221898"/>
    </source>
</evidence>
<keyword evidence="1" id="KW-0732">Signal</keyword>
<comment type="caution">
    <text evidence="2">The sequence shown here is derived from an EMBL/GenBank/DDBJ whole genome shotgun (WGS) entry which is preliminary data.</text>
</comment>
<feature type="signal peptide" evidence="1">
    <location>
        <begin position="1"/>
        <end position="19"/>
    </location>
</feature>
<evidence type="ECO:0000256" key="1">
    <source>
        <dbReference type="SAM" id="SignalP"/>
    </source>
</evidence>
<evidence type="ECO:0000313" key="2">
    <source>
        <dbReference type="EMBL" id="KAJ8358472.1"/>
    </source>
</evidence>
<dbReference type="PROSITE" id="PS51257">
    <property type="entry name" value="PROKAR_LIPOPROTEIN"/>
    <property type="match status" value="1"/>
</dbReference>
<dbReference type="EMBL" id="JAINUG010000962">
    <property type="protein sequence ID" value="KAJ8358472.1"/>
    <property type="molecule type" value="Genomic_DNA"/>
</dbReference>
<proteinExistence type="predicted"/>
<sequence>MKPCGGGAVSLAAACVVAATTRLGGGDEEGEKKMAAGESTIETEEDFSKLTAHESDLLARVDSRLLGCPELHEDDVGSRALLLKAVRCYDARILKAEGKVGAEVFCRLGHFNLLLEDYAK</sequence>
<dbReference type="AlphaFoldDB" id="A0AAD7R2X8"/>
<organism evidence="2 3">
    <name type="scientific">Aldrovandia affinis</name>
    <dbReference type="NCBI Taxonomy" id="143900"/>
    <lineage>
        <taxon>Eukaryota</taxon>
        <taxon>Metazoa</taxon>
        <taxon>Chordata</taxon>
        <taxon>Craniata</taxon>
        <taxon>Vertebrata</taxon>
        <taxon>Euteleostomi</taxon>
        <taxon>Actinopterygii</taxon>
        <taxon>Neopterygii</taxon>
        <taxon>Teleostei</taxon>
        <taxon>Notacanthiformes</taxon>
        <taxon>Halosauridae</taxon>
        <taxon>Aldrovandia</taxon>
    </lineage>
</organism>
<feature type="chain" id="PRO_5041985248" evidence="1">
    <location>
        <begin position="20"/>
        <end position="120"/>
    </location>
</feature>
<dbReference type="Proteomes" id="UP001221898">
    <property type="component" value="Unassembled WGS sequence"/>
</dbReference>
<accession>A0AAD7R2X8</accession>
<protein>
    <submittedName>
        <fullName evidence="2">Uncharacterized protein</fullName>
    </submittedName>
</protein>
<name>A0AAD7R2X8_9TELE</name>